<dbReference type="AlphaFoldDB" id="A0A2K3V0Q4"/>
<gene>
    <name evidence="2" type="ORF">CVO96_14260</name>
</gene>
<evidence type="ECO:0000313" key="3">
    <source>
        <dbReference type="Proteomes" id="UP000236379"/>
    </source>
</evidence>
<dbReference type="OrthoDB" id="74197at2"/>
<dbReference type="RefSeq" id="WP_103312801.1">
    <property type="nucleotide sequence ID" value="NZ_PPPD01000001.1"/>
</dbReference>
<keyword evidence="1" id="KW-0812">Transmembrane</keyword>
<sequence>MLRVAFILTALIFIPTGLYLYFLPPTVAALAGVAPLWLARVAGGVLLAWGVATLLGSARPDGLRTGALVGGNLLTVAALLPAVVAGGASLAPGLRTALTVLILLLGALALTAILAYPSRRSRL</sequence>
<evidence type="ECO:0000313" key="2">
    <source>
        <dbReference type="EMBL" id="PNY82367.1"/>
    </source>
</evidence>
<organism evidence="2 3">
    <name type="scientific">Deinococcus koreensis</name>
    <dbReference type="NCBI Taxonomy" id="2054903"/>
    <lineage>
        <taxon>Bacteria</taxon>
        <taxon>Thermotogati</taxon>
        <taxon>Deinococcota</taxon>
        <taxon>Deinococci</taxon>
        <taxon>Deinococcales</taxon>
        <taxon>Deinococcaceae</taxon>
        <taxon>Deinococcus</taxon>
    </lineage>
</organism>
<comment type="caution">
    <text evidence="2">The sequence shown here is derived from an EMBL/GenBank/DDBJ whole genome shotgun (WGS) entry which is preliminary data.</text>
</comment>
<proteinExistence type="predicted"/>
<name>A0A2K3V0Q4_9DEIO</name>
<reference evidence="2 3" key="1">
    <citation type="submission" date="2018-01" db="EMBL/GenBank/DDBJ databases">
        <title>Deinococcus koreensis sp. nov., a radiation-resistant bacterium isolated from river water.</title>
        <authorList>
            <person name="Choi A."/>
        </authorList>
    </citation>
    <scope>NUCLEOTIDE SEQUENCE [LARGE SCALE GENOMIC DNA]</scope>
    <source>
        <strain evidence="2 3">SJW1-2</strain>
    </source>
</reference>
<feature type="transmembrane region" description="Helical" evidence="1">
    <location>
        <begin position="36"/>
        <end position="55"/>
    </location>
</feature>
<keyword evidence="1" id="KW-1133">Transmembrane helix</keyword>
<dbReference type="EMBL" id="PPPD01000001">
    <property type="protein sequence ID" value="PNY82367.1"/>
    <property type="molecule type" value="Genomic_DNA"/>
</dbReference>
<protein>
    <submittedName>
        <fullName evidence="2">Uncharacterized protein</fullName>
    </submittedName>
</protein>
<keyword evidence="3" id="KW-1185">Reference proteome</keyword>
<feature type="transmembrane region" description="Helical" evidence="1">
    <location>
        <begin position="67"/>
        <end position="91"/>
    </location>
</feature>
<feature type="transmembrane region" description="Helical" evidence="1">
    <location>
        <begin position="97"/>
        <end position="116"/>
    </location>
</feature>
<evidence type="ECO:0000256" key="1">
    <source>
        <dbReference type="SAM" id="Phobius"/>
    </source>
</evidence>
<keyword evidence="1" id="KW-0472">Membrane</keyword>
<dbReference type="Proteomes" id="UP000236379">
    <property type="component" value="Unassembled WGS sequence"/>
</dbReference>
<accession>A0A2K3V0Q4</accession>